<dbReference type="InParanoid" id="Q4CVQ6"/>
<protein>
    <submittedName>
        <fullName evidence="2">AGP2beta-2, putative</fullName>
    </submittedName>
</protein>
<feature type="transmembrane region" description="Helical" evidence="1">
    <location>
        <begin position="12"/>
        <end position="31"/>
    </location>
</feature>
<dbReference type="Proteomes" id="UP000002296">
    <property type="component" value="Unassembled WGS sequence"/>
</dbReference>
<evidence type="ECO:0000256" key="1">
    <source>
        <dbReference type="SAM" id="Phobius"/>
    </source>
</evidence>
<dbReference type="RefSeq" id="XP_806206.1">
    <property type="nucleotide sequence ID" value="XM_801113.1"/>
</dbReference>
<evidence type="ECO:0000313" key="2">
    <source>
        <dbReference type="EMBL" id="EAN84355.1"/>
    </source>
</evidence>
<name>Q4CVQ6_TRYCC</name>
<keyword evidence="1" id="KW-1133">Transmembrane helix</keyword>
<keyword evidence="3" id="KW-1185">Reference proteome</keyword>
<reference evidence="2 3" key="1">
    <citation type="journal article" date="2005" name="Science">
        <title>The genome sequence of Trypanosoma cruzi, etiologic agent of Chagas disease.</title>
        <authorList>
            <person name="El-Sayed N.M."/>
            <person name="Myler P.J."/>
            <person name="Bartholomeu D.C."/>
            <person name="Nilsson D."/>
            <person name="Aggarwal G."/>
            <person name="Tran A.N."/>
            <person name="Ghedin E."/>
            <person name="Worthey E.A."/>
            <person name="Delcher A.L."/>
            <person name="Blandin G."/>
            <person name="Westenberger S.J."/>
            <person name="Caler E."/>
            <person name="Cerqueira G.C."/>
            <person name="Branche C."/>
            <person name="Haas B."/>
            <person name="Anupama A."/>
            <person name="Arner E."/>
            <person name="Aslund L."/>
            <person name="Attipoe P."/>
            <person name="Bontempi E."/>
            <person name="Bringaud F."/>
            <person name="Burton P."/>
            <person name="Cadag E."/>
            <person name="Campbell D.A."/>
            <person name="Carrington M."/>
            <person name="Crabtree J."/>
            <person name="Darban H."/>
            <person name="da Silveira J.F."/>
            <person name="de Jong P."/>
            <person name="Edwards K."/>
            <person name="Englund P.T."/>
            <person name="Fazelina G."/>
            <person name="Feldblyum T."/>
            <person name="Ferella M."/>
            <person name="Frasch A.C."/>
            <person name="Gull K."/>
            <person name="Horn D."/>
            <person name="Hou L."/>
            <person name="Huang Y."/>
            <person name="Kindlund E."/>
            <person name="Klingbeil M."/>
            <person name="Kluge S."/>
            <person name="Koo H."/>
            <person name="Lacerda D."/>
            <person name="Levin M.J."/>
            <person name="Lorenzi H."/>
            <person name="Louie T."/>
            <person name="Machado C.R."/>
            <person name="McCulloch R."/>
            <person name="McKenna A."/>
            <person name="Mizuno Y."/>
            <person name="Mottram J.C."/>
            <person name="Nelson S."/>
            <person name="Ochaya S."/>
            <person name="Osoegawa K."/>
            <person name="Pai G."/>
            <person name="Parsons M."/>
            <person name="Pentony M."/>
            <person name="Pettersson U."/>
            <person name="Pop M."/>
            <person name="Ramirez J.L."/>
            <person name="Rinta J."/>
            <person name="Robertson L."/>
            <person name="Salzberg S.L."/>
            <person name="Sanchez D.O."/>
            <person name="Seyler A."/>
            <person name="Sharma R."/>
            <person name="Shetty J."/>
            <person name="Simpson A.J."/>
            <person name="Sisk E."/>
            <person name="Tammi M.T."/>
            <person name="Tarleton R."/>
            <person name="Teixeira S."/>
            <person name="Van Aken S."/>
            <person name="Vogt C."/>
            <person name="Ward P.N."/>
            <person name="Wickstead B."/>
            <person name="Wortman J."/>
            <person name="White O."/>
            <person name="Fraser C.M."/>
            <person name="Stuart K.D."/>
            <person name="Andersson B."/>
        </authorList>
    </citation>
    <scope>NUCLEOTIDE SEQUENCE [LARGE SCALE GENOMIC DNA]</scope>
    <source>
        <strain evidence="2 3">CL Brener</strain>
    </source>
</reference>
<gene>
    <name evidence="2" type="ORF">Tc00.1047053509165.30</name>
</gene>
<dbReference type="KEGG" id="tcr:509165.30"/>
<dbReference type="GeneID" id="3536153"/>
<sequence length="714" mass="80016">MQSKVTRDVRIVFFLSIDMVAGCVAGKTYLLHVKRGDKIHASSPPLIADDGGKLHVNLSRIFTSTLQRQNDWKYKKKPLKVRIEELRSHFVTSLSYDLSKNIVEETFPERRVIIRERDGLTEVHLRLRGVKESLYIRQQDVQTASNASSSSYMREPSTASLFGPHDPSEEHINHSTTSFLVDDYLSVIDSLTGTASEQRSEDIHSETKETQVDKELNKINFDKCASAPDTSLHPLVAPMHRRTGGVPNTISKENFKNLAFTRVSDAAILKGKDLSTLKPSWKWNIAFEDPVHGVIRQICDAVRWCGDIGRESQTARDASNGAHLALDFYLNQDGETLGRFVVSFLAHVVVEVCRETRHIGNWLSLLTHVIYGSILYTRHQFNPCDVKGMSIRIADLRDLDVDTFTTRGEAIIQDLARDLSVPVATDMFWFAGLDYCASTLALLCIHQIQCLCDNFVTLFPFSGRGCISMEEGLVAATAILCSHLHSLLSTLLSLTEQKELADIRNAPPLYRIILGEIITMVFDRVVTVIIEYMHKIDCLPDGSAFHIAFKALKLLISWAKGHFLLSVVSPILMSLVVYCDFVLLPQGLLKNHEYRLYLERFLPSFVEANNSNDKKSRTMISPCLSSNTSDTVAFSFYSILVEFTERGCRGTSKAERGSSWTLVEVLNGDKDDAARVLSAEELFPATGFNGTRHSFSDPSLVLPLLAQEIKSSFK</sequence>
<keyword evidence="1" id="KW-0472">Membrane</keyword>
<dbReference type="EMBL" id="AAHK01001718">
    <property type="protein sequence ID" value="EAN84355.1"/>
    <property type="molecule type" value="Genomic_DNA"/>
</dbReference>
<comment type="caution">
    <text evidence="2">The sequence shown here is derived from an EMBL/GenBank/DDBJ whole genome shotgun (WGS) entry which is preliminary data.</text>
</comment>
<keyword evidence="1" id="KW-0812">Transmembrane</keyword>
<organism evidence="2 3">
    <name type="scientific">Trypanosoma cruzi (strain CL Brener)</name>
    <dbReference type="NCBI Taxonomy" id="353153"/>
    <lineage>
        <taxon>Eukaryota</taxon>
        <taxon>Discoba</taxon>
        <taxon>Euglenozoa</taxon>
        <taxon>Kinetoplastea</taxon>
        <taxon>Metakinetoplastina</taxon>
        <taxon>Trypanosomatida</taxon>
        <taxon>Trypanosomatidae</taxon>
        <taxon>Trypanosoma</taxon>
        <taxon>Schizotrypanum</taxon>
    </lineage>
</organism>
<accession>Q4CVQ6</accession>
<dbReference type="AlphaFoldDB" id="Q4CVQ6"/>
<proteinExistence type="predicted"/>
<dbReference type="PaxDb" id="353153-Q4CVQ6"/>
<evidence type="ECO:0000313" key="3">
    <source>
        <dbReference type="Proteomes" id="UP000002296"/>
    </source>
</evidence>